<evidence type="ECO:0000256" key="6">
    <source>
        <dbReference type="SAM" id="Phobius"/>
    </source>
</evidence>
<dbReference type="EMBL" id="CP058909">
    <property type="protein sequence ID" value="QLH82376.1"/>
    <property type="molecule type" value="Genomic_DNA"/>
</dbReference>
<dbReference type="RefSeq" id="WP_179922844.1">
    <property type="nucleotide sequence ID" value="NZ_CP058909.1"/>
</dbReference>
<dbReference type="InterPro" id="IPR007014">
    <property type="entry name" value="FUN14"/>
</dbReference>
<reference evidence="7 8" key="1">
    <citation type="submission" date="2020-07" db="EMBL/GenBank/DDBJ databases">
        <title>Halosimplex litoreum sp. nov. and Halosimplex rubrum sp. nov., isolated from different salt environments.</title>
        <authorList>
            <person name="Cui H."/>
        </authorList>
    </citation>
    <scope>NUCLEOTIDE SEQUENCE [LARGE SCALE GENOMIC DNA]</scope>
    <source>
        <strain evidence="7 8">R2</strain>
    </source>
</reference>
<evidence type="ECO:0000313" key="8">
    <source>
        <dbReference type="Proteomes" id="UP000509346"/>
    </source>
</evidence>
<keyword evidence="5 6" id="KW-0472">Membrane</keyword>
<keyword evidence="8" id="KW-1185">Reference proteome</keyword>
<proteinExistence type="inferred from homology"/>
<keyword evidence="3 6" id="KW-0812">Transmembrane</keyword>
<evidence type="ECO:0000256" key="3">
    <source>
        <dbReference type="ARBA" id="ARBA00022692"/>
    </source>
</evidence>
<keyword evidence="4 6" id="KW-1133">Transmembrane helix</keyword>
<evidence type="ECO:0000256" key="2">
    <source>
        <dbReference type="ARBA" id="ARBA00009160"/>
    </source>
</evidence>
<dbReference type="Pfam" id="PF04930">
    <property type="entry name" value="FUN14"/>
    <property type="match status" value="1"/>
</dbReference>
<protein>
    <recommendedName>
        <fullName evidence="9">FUN14 domain-containing protein</fullName>
    </recommendedName>
</protein>
<accession>A0A7D5TH17</accession>
<evidence type="ECO:0000256" key="4">
    <source>
        <dbReference type="ARBA" id="ARBA00022989"/>
    </source>
</evidence>
<evidence type="ECO:0000256" key="1">
    <source>
        <dbReference type="ARBA" id="ARBA00004370"/>
    </source>
</evidence>
<evidence type="ECO:0008006" key="9">
    <source>
        <dbReference type="Google" id="ProtNLM"/>
    </source>
</evidence>
<evidence type="ECO:0000313" key="7">
    <source>
        <dbReference type="EMBL" id="QLH82376.1"/>
    </source>
</evidence>
<evidence type="ECO:0000256" key="5">
    <source>
        <dbReference type="ARBA" id="ARBA00023136"/>
    </source>
</evidence>
<dbReference type="GeneID" id="56083412"/>
<name>A0A7D5TH17_9EURY</name>
<dbReference type="AlphaFoldDB" id="A0A7D5TH17"/>
<organism evidence="7 8">
    <name type="scientific">Halosimplex pelagicum</name>
    <dbReference type="NCBI Taxonomy" id="869886"/>
    <lineage>
        <taxon>Archaea</taxon>
        <taxon>Methanobacteriati</taxon>
        <taxon>Methanobacteriota</taxon>
        <taxon>Stenosarchaea group</taxon>
        <taxon>Halobacteria</taxon>
        <taxon>Halobacteriales</taxon>
        <taxon>Haloarculaceae</taxon>
        <taxon>Halosimplex</taxon>
    </lineage>
</organism>
<feature type="transmembrane region" description="Helical" evidence="6">
    <location>
        <begin position="62"/>
        <end position="84"/>
    </location>
</feature>
<feature type="transmembrane region" description="Helical" evidence="6">
    <location>
        <begin position="14"/>
        <end position="32"/>
    </location>
</feature>
<comment type="similarity">
    <text evidence="2">Belongs to the FUN14 family.</text>
</comment>
<dbReference type="GO" id="GO:0016020">
    <property type="term" value="C:membrane"/>
    <property type="evidence" value="ECO:0007669"/>
    <property type="project" value="UniProtKB-SubCell"/>
</dbReference>
<dbReference type="Proteomes" id="UP000509346">
    <property type="component" value="Chromosome"/>
</dbReference>
<comment type="subcellular location">
    <subcellularLocation>
        <location evidence="1">Membrane</location>
    </subcellularLocation>
</comment>
<gene>
    <name evidence="7" type="ORF">HZS54_12445</name>
</gene>
<dbReference type="KEGG" id="hpel:HZS54_12445"/>
<sequence>MVVGAVIGFAVKKVIKLVAILAGVHAAVLAYFEQQGVITVNWEAVQNMAVITAGDGGGMPPVAVNLISSLPVGGGLAVGAAVGFRKG</sequence>